<dbReference type="Gene3D" id="2.40.128.110">
    <property type="entry name" value="Lipid/polyisoprenoid-binding, YceI-like"/>
    <property type="match status" value="1"/>
</dbReference>
<feature type="signal peptide" evidence="1">
    <location>
        <begin position="1"/>
        <end position="28"/>
    </location>
</feature>
<evidence type="ECO:0000256" key="1">
    <source>
        <dbReference type="SAM" id="SignalP"/>
    </source>
</evidence>
<dbReference type="PANTHER" id="PTHR34406:SF1">
    <property type="entry name" value="PROTEIN YCEI"/>
    <property type="match status" value="1"/>
</dbReference>
<accession>A0A4Q7LB61</accession>
<dbReference type="AlphaFoldDB" id="A0A4Q7LB61"/>
<dbReference type="EMBL" id="SGWV01000013">
    <property type="protein sequence ID" value="RZS46890.1"/>
    <property type="molecule type" value="Genomic_DNA"/>
</dbReference>
<reference evidence="3 4" key="1">
    <citation type="submission" date="2019-02" db="EMBL/GenBank/DDBJ databases">
        <title>Genomic Encyclopedia of Type Strains, Phase IV (KMG-IV): sequencing the most valuable type-strain genomes for metagenomic binning, comparative biology and taxonomic classification.</title>
        <authorList>
            <person name="Goeker M."/>
        </authorList>
    </citation>
    <scope>NUCLEOTIDE SEQUENCE [LARGE SCALE GENOMIC DNA]</scope>
    <source>
        <strain evidence="3 4">DSM 10617</strain>
    </source>
</reference>
<feature type="chain" id="PRO_5020523169" evidence="1">
    <location>
        <begin position="29"/>
        <end position="194"/>
    </location>
</feature>
<keyword evidence="4" id="KW-1185">Reference proteome</keyword>
<organism evidence="3 4">
    <name type="scientific">Sphaerotilus mobilis</name>
    <dbReference type="NCBI Taxonomy" id="47994"/>
    <lineage>
        <taxon>Bacteria</taxon>
        <taxon>Pseudomonadati</taxon>
        <taxon>Pseudomonadota</taxon>
        <taxon>Betaproteobacteria</taxon>
        <taxon>Burkholderiales</taxon>
        <taxon>Sphaerotilaceae</taxon>
        <taxon>Sphaerotilus</taxon>
    </lineage>
</organism>
<proteinExistence type="predicted"/>
<dbReference type="SMART" id="SM00867">
    <property type="entry name" value="YceI"/>
    <property type="match status" value="1"/>
</dbReference>
<dbReference type="RefSeq" id="WP_130483734.1">
    <property type="nucleotide sequence ID" value="NZ_SGWV01000013.1"/>
</dbReference>
<feature type="domain" description="Lipid/polyisoprenoid-binding YceI-like" evidence="2">
    <location>
        <begin position="29"/>
        <end position="189"/>
    </location>
</feature>
<comment type="caution">
    <text evidence="3">The sequence shown here is derived from an EMBL/GenBank/DDBJ whole genome shotgun (WGS) entry which is preliminary data.</text>
</comment>
<name>A0A4Q7LB61_9BURK</name>
<dbReference type="OrthoDB" id="1247465at2"/>
<keyword evidence="1" id="KW-0732">Signal</keyword>
<dbReference type="SUPFAM" id="SSF101874">
    <property type="entry name" value="YceI-like"/>
    <property type="match status" value="1"/>
</dbReference>
<evidence type="ECO:0000259" key="2">
    <source>
        <dbReference type="SMART" id="SM00867"/>
    </source>
</evidence>
<dbReference type="InterPro" id="IPR036761">
    <property type="entry name" value="TTHA0802/YceI-like_sf"/>
</dbReference>
<protein>
    <submittedName>
        <fullName evidence="3">Polyisoprenoid-binding protein YceI</fullName>
    </submittedName>
</protein>
<evidence type="ECO:0000313" key="4">
    <source>
        <dbReference type="Proteomes" id="UP000293433"/>
    </source>
</evidence>
<evidence type="ECO:0000313" key="3">
    <source>
        <dbReference type="EMBL" id="RZS46890.1"/>
    </source>
</evidence>
<sequence length="194" mass="20155">MTSLRLFTSLTAVAAFGAATLIAMPAEAAPVVDAAKSDVSFAIKQMGVPVEGRFKKFDAQLAFDPKKPETGKVAFTIDLGSATMGSPETDVELPKATWFNTPKFPQATFQSSAIKGLGGGKYEVAGKLSIKGATKDVIVPVTLSATGATATATGTFAIKRLDFKIGDGDWSDTSMVANDVTVKFKLQISGLGAL</sequence>
<dbReference type="Proteomes" id="UP000293433">
    <property type="component" value="Unassembled WGS sequence"/>
</dbReference>
<gene>
    <name evidence="3" type="ORF">EV685_3922</name>
</gene>
<dbReference type="Pfam" id="PF04264">
    <property type="entry name" value="YceI"/>
    <property type="match status" value="1"/>
</dbReference>
<dbReference type="InterPro" id="IPR007372">
    <property type="entry name" value="Lipid/polyisoprenoid-bd_YceI"/>
</dbReference>
<dbReference type="PANTHER" id="PTHR34406">
    <property type="entry name" value="PROTEIN YCEI"/>
    <property type="match status" value="1"/>
</dbReference>